<name>A0ABY6WC03_9BURK</name>
<proteinExistence type="predicted"/>
<evidence type="ECO:0000313" key="3">
    <source>
        <dbReference type="Proteomes" id="UP000366065"/>
    </source>
</evidence>
<sequence>MISANANASTARIAPLPSPADNRSDDRPTPEMAQDLHSAAQMHGAPGAGIATGVSAQTTSQPYSQRNGLCGVEAESPAVQVMVTIQGFAQMTIDIRRPQAGTLIVGEAPPHDRIAQDLLSDGQEVRAGVVTMANQGMRGARSLSVTPVLTDGDLVETFVKAWGEAIDSQGEPDGWGRFLTEGGAVFFGGEDRQALLATLAKNIHRLPEDRRWTGMKYILEDKSGLGVAAVKSVVSDRGLETVEVFAVADRTAALDLYYKHGIIQLR</sequence>
<feature type="region of interest" description="Disordered" evidence="1">
    <location>
        <begin position="1"/>
        <end position="31"/>
    </location>
</feature>
<keyword evidence="3" id="KW-1185">Reference proteome</keyword>
<accession>A0ABY6WC03</accession>
<feature type="compositionally biased region" description="Polar residues" evidence="1">
    <location>
        <begin position="1"/>
        <end position="10"/>
    </location>
</feature>
<evidence type="ECO:0000256" key="1">
    <source>
        <dbReference type="SAM" id="MobiDB-lite"/>
    </source>
</evidence>
<protein>
    <recommendedName>
        <fullName evidence="4">N-acetyltransferase domain-containing protein</fullName>
    </recommendedName>
</protein>
<dbReference type="Proteomes" id="UP000366065">
    <property type="component" value="Unassembled WGS sequence"/>
</dbReference>
<dbReference type="RefSeq" id="WP_150723349.1">
    <property type="nucleotide sequence ID" value="NZ_CABPRV010000016.1"/>
</dbReference>
<comment type="caution">
    <text evidence="2">The sequence shown here is derived from an EMBL/GenBank/DDBJ whole genome shotgun (WGS) entry which is preliminary data.</text>
</comment>
<reference evidence="2 3" key="1">
    <citation type="submission" date="2019-08" db="EMBL/GenBank/DDBJ databases">
        <authorList>
            <person name="Peeters C."/>
        </authorList>
    </citation>
    <scope>NUCLEOTIDE SEQUENCE [LARGE SCALE GENOMIC DNA]</scope>
    <source>
        <strain evidence="2 3">LMG 20602</strain>
    </source>
</reference>
<evidence type="ECO:0008006" key="4">
    <source>
        <dbReference type="Google" id="ProtNLM"/>
    </source>
</evidence>
<evidence type="ECO:0000313" key="2">
    <source>
        <dbReference type="EMBL" id="VVE53291.1"/>
    </source>
</evidence>
<gene>
    <name evidence="2" type="ORF">PCA20602_04858</name>
</gene>
<organism evidence="2 3">
    <name type="scientific">Pandoraea capi</name>
    <dbReference type="NCBI Taxonomy" id="2508286"/>
    <lineage>
        <taxon>Bacteria</taxon>
        <taxon>Pseudomonadati</taxon>
        <taxon>Pseudomonadota</taxon>
        <taxon>Betaproteobacteria</taxon>
        <taxon>Burkholderiales</taxon>
        <taxon>Burkholderiaceae</taxon>
        <taxon>Pandoraea</taxon>
    </lineage>
</organism>
<dbReference type="EMBL" id="CABPRV010000016">
    <property type="protein sequence ID" value="VVE53291.1"/>
    <property type="molecule type" value="Genomic_DNA"/>
</dbReference>